<keyword evidence="1" id="KW-0472">Membrane</keyword>
<organism evidence="2 3">
    <name type="scientific">Brachionus plicatilis</name>
    <name type="common">Marine rotifer</name>
    <name type="synonym">Brachionus muelleri</name>
    <dbReference type="NCBI Taxonomy" id="10195"/>
    <lineage>
        <taxon>Eukaryota</taxon>
        <taxon>Metazoa</taxon>
        <taxon>Spiralia</taxon>
        <taxon>Gnathifera</taxon>
        <taxon>Rotifera</taxon>
        <taxon>Eurotatoria</taxon>
        <taxon>Monogononta</taxon>
        <taxon>Pseudotrocha</taxon>
        <taxon>Ploima</taxon>
        <taxon>Brachionidae</taxon>
        <taxon>Brachionus</taxon>
    </lineage>
</organism>
<evidence type="ECO:0000256" key="1">
    <source>
        <dbReference type="SAM" id="Phobius"/>
    </source>
</evidence>
<accession>A0A3M7R6Y7</accession>
<keyword evidence="1" id="KW-0812">Transmembrane</keyword>
<sequence length="116" mass="13855">MTFECYINLNTLNHVPFFVLKFCSYKILLNKQFILQNKSKSCMTFIVLFTNYISLFKQILCIYFINFLFVNMNRDIVFSVSGIRQITTWTSLSQLKNLLETIPHFQYEKLFHKANS</sequence>
<proteinExistence type="predicted"/>
<reference evidence="2 3" key="1">
    <citation type="journal article" date="2018" name="Sci. Rep.">
        <title>Genomic signatures of local adaptation to the degree of environmental predictability in rotifers.</title>
        <authorList>
            <person name="Franch-Gras L."/>
            <person name="Hahn C."/>
            <person name="Garcia-Roger E.M."/>
            <person name="Carmona M.J."/>
            <person name="Serra M."/>
            <person name="Gomez A."/>
        </authorList>
    </citation>
    <scope>NUCLEOTIDE SEQUENCE [LARGE SCALE GENOMIC DNA]</scope>
    <source>
        <strain evidence="2">HYR1</strain>
    </source>
</reference>
<gene>
    <name evidence="2" type="ORF">BpHYR1_044922</name>
</gene>
<name>A0A3M7R6Y7_BRAPC</name>
<dbReference type="AlphaFoldDB" id="A0A3M7R6Y7"/>
<evidence type="ECO:0000313" key="2">
    <source>
        <dbReference type="EMBL" id="RNA19005.1"/>
    </source>
</evidence>
<feature type="transmembrane region" description="Helical" evidence="1">
    <location>
        <begin position="41"/>
        <end position="65"/>
    </location>
</feature>
<evidence type="ECO:0008006" key="4">
    <source>
        <dbReference type="Google" id="ProtNLM"/>
    </source>
</evidence>
<dbReference type="EMBL" id="REGN01004123">
    <property type="protein sequence ID" value="RNA19005.1"/>
    <property type="molecule type" value="Genomic_DNA"/>
</dbReference>
<evidence type="ECO:0000313" key="3">
    <source>
        <dbReference type="Proteomes" id="UP000276133"/>
    </source>
</evidence>
<keyword evidence="3" id="KW-1185">Reference proteome</keyword>
<dbReference type="Proteomes" id="UP000276133">
    <property type="component" value="Unassembled WGS sequence"/>
</dbReference>
<comment type="caution">
    <text evidence="2">The sequence shown here is derived from an EMBL/GenBank/DDBJ whole genome shotgun (WGS) entry which is preliminary data.</text>
</comment>
<protein>
    <recommendedName>
        <fullName evidence="4">Transmembrane protein</fullName>
    </recommendedName>
</protein>
<keyword evidence="1" id="KW-1133">Transmembrane helix</keyword>